<keyword evidence="8" id="KW-0694">RNA-binding</keyword>
<evidence type="ECO:0000313" key="11">
    <source>
        <dbReference type="EMBL" id="SOD96068.1"/>
    </source>
</evidence>
<organism evidence="11 12">
    <name type="scientific">Caenispirillum bisanense</name>
    <dbReference type="NCBI Taxonomy" id="414052"/>
    <lineage>
        <taxon>Bacteria</taxon>
        <taxon>Pseudomonadati</taxon>
        <taxon>Pseudomonadota</taxon>
        <taxon>Alphaproteobacteria</taxon>
        <taxon>Rhodospirillales</taxon>
        <taxon>Novispirillaceae</taxon>
        <taxon>Caenispirillum</taxon>
    </lineage>
</organism>
<dbReference type="Gene3D" id="1.10.3090.10">
    <property type="entry name" value="cca-adding enzyme, domain 2"/>
    <property type="match status" value="1"/>
</dbReference>
<dbReference type="Proteomes" id="UP000219621">
    <property type="component" value="Unassembled WGS sequence"/>
</dbReference>
<dbReference type="Gene3D" id="3.30.460.10">
    <property type="entry name" value="Beta Polymerase, domain 2"/>
    <property type="match status" value="1"/>
</dbReference>
<evidence type="ECO:0000256" key="4">
    <source>
        <dbReference type="ARBA" id="ARBA00022695"/>
    </source>
</evidence>
<reference evidence="11 12" key="1">
    <citation type="submission" date="2017-09" db="EMBL/GenBank/DDBJ databases">
        <authorList>
            <person name="Ehlers B."/>
            <person name="Leendertz F.H."/>
        </authorList>
    </citation>
    <scope>NUCLEOTIDE SEQUENCE [LARGE SCALE GENOMIC DNA]</scope>
    <source>
        <strain evidence="11 12">USBA 140</strain>
    </source>
</reference>
<accession>A0A286GKK8</accession>
<dbReference type="SUPFAM" id="SSF81891">
    <property type="entry name" value="Poly A polymerase C-terminal region-like"/>
    <property type="match status" value="1"/>
</dbReference>
<evidence type="ECO:0000256" key="2">
    <source>
        <dbReference type="ARBA" id="ARBA00022679"/>
    </source>
</evidence>
<dbReference type="InterPro" id="IPR050264">
    <property type="entry name" value="Bact_CCA-adding_enz_type3_sf"/>
</dbReference>
<keyword evidence="5" id="KW-0479">Metal-binding</keyword>
<dbReference type="GO" id="GO:0016779">
    <property type="term" value="F:nucleotidyltransferase activity"/>
    <property type="evidence" value="ECO:0007669"/>
    <property type="project" value="UniProtKB-KW"/>
</dbReference>
<proteinExistence type="inferred from homology"/>
<feature type="domain" description="tRNA nucleotidyltransferase/poly(A) polymerase RNA and SrmB- binding" evidence="10">
    <location>
        <begin position="208"/>
        <end position="261"/>
    </location>
</feature>
<dbReference type="GO" id="GO:0008033">
    <property type="term" value="P:tRNA processing"/>
    <property type="evidence" value="ECO:0007669"/>
    <property type="project" value="UniProtKB-KW"/>
</dbReference>
<dbReference type="OrthoDB" id="9805698at2"/>
<dbReference type="InterPro" id="IPR032828">
    <property type="entry name" value="PolyA_RNA-bd"/>
</dbReference>
<keyword evidence="4" id="KW-0548">Nucleotidyltransferase</keyword>
<dbReference type="InterPro" id="IPR002646">
    <property type="entry name" value="PolA_pol_head_dom"/>
</dbReference>
<keyword evidence="7" id="KW-0460">Magnesium</keyword>
<evidence type="ECO:0000313" key="12">
    <source>
        <dbReference type="Proteomes" id="UP000219621"/>
    </source>
</evidence>
<keyword evidence="3" id="KW-0819">tRNA processing</keyword>
<keyword evidence="2 8" id="KW-0808">Transferase</keyword>
<keyword evidence="6" id="KW-0547">Nucleotide-binding</keyword>
<dbReference type="AlphaFoldDB" id="A0A286GKK8"/>
<evidence type="ECO:0000256" key="8">
    <source>
        <dbReference type="RuleBase" id="RU003953"/>
    </source>
</evidence>
<evidence type="ECO:0000256" key="1">
    <source>
        <dbReference type="ARBA" id="ARBA00001946"/>
    </source>
</evidence>
<sequence length="450" mass="49056">MATEHDTTIRLIPATGAGGARTAVGQLSPQPWMRDARTAAVIAALSAGGAEVRFVGGCVRDALLHRAVKDVDIATPETPDVVIRRLEDAGLRAVPTGLDHGTVTAVADGMSFEVTTLRRDVATDGRHAEVAFTDSFREDAARRDFTMNALSATPDGAVYDYFDGLADLAARKVRFVGRPQQRIREDYLRILRFFRFHAHYGAGAPDHEALKACGMEAAGLARLSGERVRDELLKILAAPQPAEALLEMRGERVLEQVLPEAVHIGRLRTLAWIETAGLRREWLTPDPLRRLAAVVENDRPAVLALAERLRLSNDQRDRLADLAAPAAGSPEPEPALDDAGLRRLAYGLGNARLRDRALVLWAAERVAQGHPDSRRTGLWIRLLDFAAEWTPPTLPLQGRDVLADLGVPPGPQVGELLRRAEALWLAEDFRPDRADLLRRLRETGPAGGAG</sequence>
<evidence type="ECO:0000256" key="5">
    <source>
        <dbReference type="ARBA" id="ARBA00022723"/>
    </source>
</evidence>
<comment type="similarity">
    <text evidence="8">Belongs to the tRNA nucleotidyltransferase/poly(A) polymerase family.</text>
</comment>
<dbReference type="GO" id="GO:0000049">
    <property type="term" value="F:tRNA binding"/>
    <property type="evidence" value="ECO:0007669"/>
    <property type="project" value="TreeGrafter"/>
</dbReference>
<keyword evidence="12" id="KW-1185">Reference proteome</keyword>
<dbReference type="PANTHER" id="PTHR46173">
    <property type="entry name" value="CCA TRNA NUCLEOTIDYLTRANSFERASE 1, MITOCHONDRIAL"/>
    <property type="match status" value="1"/>
</dbReference>
<dbReference type="GO" id="GO:0046872">
    <property type="term" value="F:metal ion binding"/>
    <property type="evidence" value="ECO:0007669"/>
    <property type="project" value="UniProtKB-KW"/>
</dbReference>
<dbReference type="InterPro" id="IPR043519">
    <property type="entry name" value="NT_sf"/>
</dbReference>
<dbReference type="Pfam" id="PF12627">
    <property type="entry name" value="PolyA_pol_RNAbd"/>
    <property type="match status" value="1"/>
</dbReference>
<dbReference type="SUPFAM" id="SSF81301">
    <property type="entry name" value="Nucleotidyltransferase"/>
    <property type="match status" value="1"/>
</dbReference>
<dbReference type="CDD" id="cd05398">
    <property type="entry name" value="NT_ClassII-CCAase"/>
    <property type="match status" value="1"/>
</dbReference>
<dbReference type="PANTHER" id="PTHR46173:SF1">
    <property type="entry name" value="CCA TRNA NUCLEOTIDYLTRANSFERASE 1, MITOCHONDRIAL"/>
    <property type="match status" value="1"/>
</dbReference>
<comment type="cofactor">
    <cofactor evidence="1">
        <name>Mg(2+)</name>
        <dbReference type="ChEBI" id="CHEBI:18420"/>
    </cofactor>
</comment>
<dbReference type="Pfam" id="PF01743">
    <property type="entry name" value="PolyA_pol"/>
    <property type="match status" value="1"/>
</dbReference>
<dbReference type="RefSeq" id="WP_097279519.1">
    <property type="nucleotide sequence ID" value="NZ_OCNJ01000005.1"/>
</dbReference>
<evidence type="ECO:0000259" key="9">
    <source>
        <dbReference type="Pfam" id="PF01743"/>
    </source>
</evidence>
<evidence type="ECO:0000256" key="3">
    <source>
        <dbReference type="ARBA" id="ARBA00022694"/>
    </source>
</evidence>
<evidence type="ECO:0000256" key="7">
    <source>
        <dbReference type="ARBA" id="ARBA00022842"/>
    </source>
</evidence>
<name>A0A286GKK8_9PROT</name>
<gene>
    <name evidence="11" type="ORF">SAMN05421508_105140</name>
</gene>
<dbReference type="GO" id="GO:0000166">
    <property type="term" value="F:nucleotide binding"/>
    <property type="evidence" value="ECO:0007669"/>
    <property type="project" value="UniProtKB-KW"/>
</dbReference>
<feature type="domain" description="Poly A polymerase head" evidence="9">
    <location>
        <begin position="53"/>
        <end position="174"/>
    </location>
</feature>
<evidence type="ECO:0000256" key="6">
    <source>
        <dbReference type="ARBA" id="ARBA00022741"/>
    </source>
</evidence>
<evidence type="ECO:0000259" key="10">
    <source>
        <dbReference type="Pfam" id="PF12627"/>
    </source>
</evidence>
<protein>
    <submittedName>
        <fullName evidence="11">Poly(A) polymerase</fullName>
    </submittedName>
</protein>
<dbReference type="EMBL" id="OCNJ01000005">
    <property type="protein sequence ID" value="SOD96068.1"/>
    <property type="molecule type" value="Genomic_DNA"/>
</dbReference>